<sequence length="402" mass="46083">MSSIPYLPIEVILHILVRLPVKDLIRYTSVCKQWRCIITNPQFISTHLDYHVHTSDGYLLQLKLRKPSGQTFFPVLNHKTYVEHSVFDVPFSSEERSFRFGGSINGLIILVDGGTIYLWNPVIWKLKILRGSCFSNRSRVHAAHITIGFGFGEKTDDFKIVRILYCGCPSVQSRKKEPAKIEVYSLARNTWRKIRTNVGYYPTEKCSDAFLNGAVHWVASEAGGIIRSVILSFDLDSEKFGEIGFPKYYDDLKKESHGFSANVVKGSLALIACWITEAQLVKGCYVWVMGEYGVVNSWNLIYSICLEETTILRPLAIVNNYDFVIQLVDGELVSCDLEKSVHKYLDICKDNVTRDVDTFYESLVLYNEGFRLTPRKHLLVEGGFHLGKRKRSVYLLLQKKWR</sequence>
<dbReference type="EMBL" id="CM051404">
    <property type="protein sequence ID" value="KAJ4706742.1"/>
    <property type="molecule type" value="Genomic_DNA"/>
</dbReference>
<dbReference type="Proteomes" id="UP001164539">
    <property type="component" value="Chromosome 11"/>
</dbReference>
<proteinExistence type="predicted"/>
<evidence type="ECO:0000313" key="1">
    <source>
        <dbReference type="EMBL" id="KAJ4706742.1"/>
    </source>
</evidence>
<evidence type="ECO:0000313" key="2">
    <source>
        <dbReference type="Proteomes" id="UP001164539"/>
    </source>
</evidence>
<accession>A0ACC1X5Y0</accession>
<comment type="caution">
    <text evidence="1">The sequence shown here is derived from an EMBL/GenBank/DDBJ whole genome shotgun (WGS) entry which is preliminary data.</text>
</comment>
<keyword evidence="2" id="KW-1185">Reference proteome</keyword>
<protein>
    <submittedName>
        <fullName evidence="1">F-box protein</fullName>
    </submittedName>
</protein>
<organism evidence="1 2">
    <name type="scientific">Melia azedarach</name>
    <name type="common">Chinaberry tree</name>
    <dbReference type="NCBI Taxonomy" id="155640"/>
    <lineage>
        <taxon>Eukaryota</taxon>
        <taxon>Viridiplantae</taxon>
        <taxon>Streptophyta</taxon>
        <taxon>Embryophyta</taxon>
        <taxon>Tracheophyta</taxon>
        <taxon>Spermatophyta</taxon>
        <taxon>Magnoliopsida</taxon>
        <taxon>eudicotyledons</taxon>
        <taxon>Gunneridae</taxon>
        <taxon>Pentapetalae</taxon>
        <taxon>rosids</taxon>
        <taxon>malvids</taxon>
        <taxon>Sapindales</taxon>
        <taxon>Meliaceae</taxon>
        <taxon>Melia</taxon>
    </lineage>
</organism>
<gene>
    <name evidence="1" type="ORF">OWV82_020360</name>
</gene>
<reference evidence="1 2" key="1">
    <citation type="journal article" date="2023" name="Science">
        <title>Complex scaffold remodeling in plant triterpene biosynthesis.</title>
        <authorList>
            <person name="De La Pena R."/>
            <person name="Hodgson H."/>
            <person name="Liu J.C."/>
            <person name="Stephenson M.J."/>
            <person name="Martin A.C."/>
            <person name="Owen C."/>
            <person name="Harkess A."/>
            <person name="Leebens-Mack J."/>
            <person name="Jimenez L.E."/>
            <person name="Osbourn A."/>
            <person name="Sattely E.S."/>
        </authorList>
    </citation>
    <scope>NUCLEOTIDE SEQUENCE [LARGE SCALE GENOMIC DNA]</scope>
    <source>
        <strain evidence="2">cv. JPN11</strain>
        <tissue evidence="1">Leaf</tissue>
    </source>
</reference>
<name>A0ACC1X5Y0_MELAZ</name>